<dbReference type="GO" id="GO:0016746">
    <property type="term" value="F:acyltransferase activity"/>
    <property type="evidence" value="ECO:0007669"/>
    <property type="project" value="UniProtKB-KW"/>
</dbReference>
<keyword evidence="6" id="KW-1185">Reference proteome</keyword>
<evidence type="ECO:0000256" key="4">
    <source>
        <dbReference type="ARBA" id="ARBA00023315"/>
    </source>
</evidence>
<evidence type="ECO:0000256" key="2">
    <source>
        <dbReference type="ARBA" id="ARBA00022679"/>
    </source>
</evidence>
<sequence>MGVVNKILKFFGFLPKSKIQDNHYLFYTKDILKNKNFTIGDYTYGRPNILFNEPTVQLRIGKFCSIADEVTIFLGGNHRVDWISTYPFNILSDDFPNATNIKGHPMTKGDVTIGNDVWIGNRVTLLSGVTIGDGAVIAAGAIVTKDVPCYEIWGGNPARFLKRRFSDEHIAMLLKEKWWEWDIEKINRKVKSLCAAPDNNFLNESGDDQIV</sequence>
<dbReference type="EC" id="2.3.1.-" evidence="5"/>
<dbReference type="CDD" id="cd03349">
    <property type="entry name" value="LbH_XAT"/>
    <property type="match status" value="1"/>
</dbReference>
<reference evidence="6" key="1">
    <citation type="journal article" date="2019" name="Int. J. Syst. Evol. Microbiol.">
        <title>The Global Catalogue of Microorganisms (GCM) 10K type strain sequencing project: providing services to taxonomists for standard genome sequencing and annotation.</title>
        <authorList>
            <consortium name="The Broad Institute Genomics Platform"/>
            <consortium name="The Broad Institute Genome Sequencing Center for Infectious Disease"/>
            <person name="Wu L."/>
            <person name="Ma J."/>
        </authorList>
    </citation>
    <scope>NUCLEOTIDE SEQUENCE [LARGE SCALE GENOMIC DNA]</scope>
    <source>
        <strain evidence="6">CCUG 49679</strain>
    </source>
</reference>
<dbReference type="InterPro" id="IPR001451">
    <property type="entry name" value="Hexapep"/>
</dbReference>
<organism evidence="5 6">
    <name type="scientific">Flavobacterium qiangtangense</name>
    <dbReference type="NCBI Taxonomy" id="1442595"/>
    <lineage>
        <taxon>Bacteria</taxon>
        <taxon>Pseudomonadati</taxon>
        <taxon>Bacteroidota</taxon>
        <taxon>Flavobacteriia</taxon>
        <taxon>Flavobacteriales</taxon>
        <taxon>Flavobacteriaceae</taxon>
        <taxon>Flavobacterium</taxon>
    </lineage>
</organism>
<accession>A0ABW1PR44</accession>
<dbReference type="InterPro" id="IPR018357">
    <property type="entry name" value="Hexapep_transf_CS"/>
</dbReference>
<gene>
    <name evidence="5" type="ORF">ACFPVY_15440</name>
</gene>
<protein>
    <submittedName>
        <fullName evidence="5">CatB-related O-acetyltransferase</fullName>
        <ecNumber evidence="5">2.3.1.-</ecNumber>
    </submittedName>
</protein>
<dbReference type="InterPro" id="IPR050179">
    <property type="entry name" value="Trans_hexapeptide_repeat"/>
</dbReference>
<comment type="caution">
    <text evidence="5">The sequence shown here is derived from an EMBL/GenBank/DDBJ whole genome shotgun (WGS) entry which is preliminary data.</text>
</comment>
<dbReference type="EMBL" id="JBHSQB010000010">
    <property type="protein sequence ID" value="MFC6098048.1"/>
    <property type="molecule type" value="Genomic_DNA"/>
</dbReference>
<evidence type="ECO:0000313" key="6">
    <source>
        <dbReference type="Proteomes" id="UP001596287"/>
    </source>
</evidence>
<keyword evidence="4 5" id="KW-0012">Acyltransferase</keyword>
<dbReference type="Pfam" id="PF00132">
    <property type="entry name" value="Hexapep"/>
    <property type="match status" value="1"/>
</dbReference>
<dbReference type="RefSeq" id="WP_379793029.1">
    <property type="nucleotide sequence ID" value="NZ_JBHSQB010000010.1"/>
</dbReference>
<dbReference type="PANTHER" id="PTHR43300">
    <property type="entry name" value="ACETYLTRANSFERASE"/>
    <property type="match status" value="1"/>
</dbReference>
<evidence type="ECO:0000313" key="5">
    <source>
        <dbReference type="EMBL" id="MFC6098048.1"/>
    </source>
</evidence>
<dbReference type="PROSITE" id="PS00101">
    <property type="entry name" value="HEXAPEP_TRANSFERASES"/>
    <property type="match status" value="1"/>
</dbReference>
<dbReference type="InterPro" id="IPR011004">
    <property type="entry name" value="Trimer_LpxA-like_sf"/>
</dbReference>
<evidence type="ECO:0000256" key="3">
    <source>
        <dbReference type="ARBA" id="ARBA00022737"/>
    </source>
</evidence>
<keyword evidence="2 5" id="KW-0808">Transferase</keyword>
<dbReference type="SUPFAM" id="SSF51161">
    <property type="entry name" value="Trimeric LpxA-like enzymes"/>
    <property type="match status" value="1"/>
</dbReference>
<comment type="similarity">
    <text evidence="1">Belongs to the transferase hexapeptide repeat family.</text>
</comment>
<dbReference type="Proteomes" id="UP001596287">
    <property type="component" value="Unassembled WGS sequence"/>
</dbReference>
<keyword evidence="3" id="KW-0677">Repeat</keyword>
<dbReference type="PANTHER" id="PTHR43300:SF11">
    <property type="entry name" value="ACETYLTRANSFERASE RV3034C-RELATED"/>
    <property type="match status" value="1"/>
</dbReference>
<proteinExistence type="inferred from homology"/>
<evidence type="ECO:0000256" key="1">
    <source>
        <dbReference type="ARBA" id="ARBA00007274"/>
    </source>
</evidence>
<name>A0ABW1PR44_9FLAO</name>
<dbReference type="Gene3D" id="2.160.10.10">
    <property type="entry name" value="Hexapeptide repeat proteins"/>
    <property type="match status" value="1"/>
</dbReference>